<comment type="caution">
    <text evidence="2">The sequence shown here is derived from an EMBL/GenBank/DDBJ whole genome shotgun (WGS) entry which is preliminary data.</text>
</comment>
<evidence type="ECO:0000313" key="3">
    <source>
        <dbReference type="Proteomes" id="UP001519460"/>
    </source>
</evidence>
<dbReference type="AlphaFoldDB" id="A0ABD0M9I4"/>
<sequence>GGTLDASVTLLWGGSAWPRCSLESVPYRPGSPVTQDLAQDEKQTDMSHMLLLPPGGHGSRAGNRISQ</sequence>
<reference evidence="2 3" key="1">
    <citation type="journal article" date="2023" name="Sci. Data">
        <title>Genome assembly of the Korean intertidal mud-creeper Batillaria attramentaria.</title>
        <authorList>
            <person name="Patra A.K."/>
            <person name="Ho P.T."/>
            <person name="Jun S."/>
            <person name="Lee S.J."/>
            <person name="Kim Y."/>
            <person name="Won Y.J."/>
        </authorList>
    </citation>
    <scope>NUCLEOTIDE SEQUENCE [LARGE SCALE GENOMIC DNA]</scope>
    <source>
        <strain evidence="2">Wonlab-2016</strain>
    </source>
</reference>
<evidence type="ECO:0000256" key="1">
    <source>
        <dbReference type="SAM" id="MobiDB-lite"/>
    </source>
</evidence>
<feature type="region of interest" description="Disordered" evidence="1">
    <location>
        <begin position="41"/>
        <end position="67"/>
    </location>
</feature>
<accession>A0ABD0M9I4</accession>
<dbReference type="Proteomes" id="UP001519460">
    <property type="component" value="Unassembled WGS sequence"/>
</dbReference>
<proteinExistence type="predicted"/>
<gene>
    <name evidence="2" type="ORF">BaRGS_00000089</name>
</gene>
<protein>
    <submittedName>
        <fullName evidence="2">Uncharacterized protein</fullName>
    </submittedName>
</protein>
<dbReference type="EMBL" id="JACVVK020000001">
    <property type="protein sequence ID" value="KAK7508523.1"/>
    <property type="molecule type" value="Genomic_DNA"/>
</dbReference>
<name>A0ABD0M9I4_9CAEN</name>
<feature type="non-terminal residue" evidence="2">
    <location>
        <position position="67"/>
    </location>
</feature>
<organism evidence="2 3">
    <name type="scientific">Batillaria attramentaria</name>
    <dbReference type="NCBI Taxonomy" id="370345"/>
    <lineage>
        <taxon>Eukaryota</taxon>
        <taxon>Metazoa</taxon>
        <taxon>Spiralia</taxon>
        <taxon>Lophotrochozoa</taxon>
        <taxon>Mollusca</taxon>
        <taxon>Gastropoda</taxon>
        <taxon>Caenogastropoda</taxon>
        <taxon>Sorbeoconcha</taxon>
        <taxon>Cerithioidea</taxon>
        <taxon>Batillariidae</taxon>
        <taxon>Batillaria</taxon>
    </lineage>
</organism>
<keyword evidence="3" id="KW-1185">Reference proteome</keyword>
<feature type="non-terminal residue" evidence="2">
    <location>
        <position position="1"/>
    </location>
</feature>
<evidence type="ECO:0000313" key="2">
    <source>
        <dbReference type="EMBL" id="KAK7508523.1"/>
    </source>
</evidence>